<sequence>MTGDNILYDIAIWLVPLVVAIVFHEVAHGVVANHFGDPTAADQGRLTFNPLRHVDPVGTVLLPLVLAITHAPIFGWARPVPVRAERLRNPRVHMMLVALAGPGMNLLLAVAAAMLVALLLGGSGQEPQGAAAFLTDNLVNFLLINVFLAIFNLLPVPPFDGGHVVEGLLPRPWAAQYARLGRFAFPILVVLLLVVPLLFPQANVVARVVSPIATFVATGLLWLVGLGA</sequence>
<evidence type="ECO:0000256" key="13">
    <source>
        <dbReference type="SAM" id="Phobius"/>
    </source>
</evidence>
<dbReference type="PANTHER" id="PTHR35864">
    <property type="entry name" value="ZINC METALLOPROTEASE MJ0611-RELATED"/>
    <property type="match status" value="1"/>
</dbReference>
<dbReference type="Proteomes" id="UP001302249">
    <property type="component" value="Chromosome"/>
</dbReference>
<feature type="transmembrane region" description="Helical" evidence="13">
    <location>
        <begin position="205"/>
        <end position="226"/>
    </location>
</feature>
<dbReference type="InterPro" id="IPR008915">
    <property type="entry name" value="Peptidase_M50"/>
</dbReference>
<evidence type="ECO:0000256" key="12">
    <source>
        <dbReference type="ARBA" id="ARBA00023136"/>
    </source>
</evidence>
<evidence type="ECO:0000256" key="3">
    <source>
        <dbReference type="ARBA" id="ARBA00007931"/>
    </source>
</evidence>
<proteinExistence type="inferred from homology"/>
<feature type="transmembrane region" description="Helical" evidence="13">
    <location>
        <begin position="12"/>
        <end position="36"/>
    </location>
</feature>
<evidence type="ECO:0000256" key="6">
    <source>
        <dbReference type="ARBA" id="ARBA00022692"/>
    </source>
</evidence>
<comment type="similarity">
    <text evidence="3">Belongs to the peptidase M50B family.</text>
</comment>
<evidence type="ECO:0000259" key="14">
    <source>
        <dbReference type="Pfam" id="PF02163"/>
    </source>
</evidence>
<comment type="subcellular location">
    <subcellularLocation>
        <location evidence="2">Cell membrane</location>
        <topology evidence="2">Multi-pass membrane protein</topology>
    </subcellularLocation>
</comment>
<evidence type="ECO:0000256" key="9">
    <source>
        <dbReference type="ARBA" id="ARBA00022833"/>
    </source>
</evidence>
<dbReference type="GO" id="GO:0006508">
    <property type="term" value="P:proteolysis"/>
    <property type="evidence" value="ECO:0007669"/>
    <property type="project" value="UniProtKB-KW"/>
</dbReference>
<dbReference type="GO" id="GO:0008233">
    <property type="term" value="F:peptidase activity"/>
    <property type="evidence" value="ECO:0007669"/>
    <property type="project" value="UniProtKB-KW"/>
</dbReference>
<keyword evidence="5 15" id="KW-0645">Protease</keyword>
<evidence type="ECO:0000256" key="7">
    <source>
        <dbReference type="ARBA" id="ARBA00022723"/>
    </source>
</evidence>
<dbReference type="PANTHER" id="PTHR35864:SF1">
    <property type="entry name" value="ZINC METALLOPROTEASE YWHC-RELATED"/>
    <property type="match status" value="1"/>
</dbReference>
<dbReference type="EMBL" id="CP135076">
    <property type="protein sequence ID" value="WNO53920.1"/>
    <property type="molecule type" value="Genomic_DNA"/>
</dbReference>
<dbReference type="RefSeq" id="WP_313915852.1">
    <property type="nucleotide sequence ID" value="NZ_CP135076.1"/>
</dbReference>
<feature type="transmembrane region" description="Helical" evidence="13">
    <location>
        <begin position="96"/>
        <end position="118"/>
    </location>
</feature>
<keyword evidence="6 13" id="KW-0812">Transmembrane</keyword>
<evidence type="ECO:0000256" key="1">
    <source>
        <dbReference type="ARBA" id="ARBA00001947"/>
    </source>
</evidence>
<keyword evidence="4" id="KW-1003">Cell membrane</keyword>
<evidence type="ECO:0000313" key="16">
    <source>
        <dbReference type="Proteomes" id="UP001302249"/>
    </source>
</evidence>
<dbReference type="InterPro" id="IPR044537">
    <property type="entry name" value="Rip2-like"/>
</dbReference>
<evidence type="ECO:0000256" key="4">
    <source>
        <dbReference type="ARBA" id="ARBA00022475"/>
    </source>
</evidence>
<evidence type="ECO:0000256" key="11">
    <source>
        <dbReference type="ARBA" id="ARBA00023049"/>
    </source>
</evidence>
<feature type="transmembrane region" description="Helical" evidence="13">
    <location>
        <begin position="180"/>
        <end position="199"/>
    </location>
</feature>
<dbReference type="CDD" id="cd06158">
    <property type="entry name" value="S2P-M50_like_1"/>
    <property type="match status" value="1"/>
</dbReference>
<gene>
    <name evidence="15" type="ORF">RPR59_01270</name>
</gene>
<evidence type="ECO:0000256" key="2">
    <source>
        <dbReference type="ARBA" id="ARBA00004651"/>
    </source>
</evidence>
<evidence type="ECO:0000313" key="15">
    <source>
        <dbReference type="EMBL" id="WNO53920.1"/>
    </source>
</evidence>
<keyword evidence="16" id="KW-1185">Reference proteome</keyword>
<reference evidence="15 16" key="1">
    <citation type="submission" date="2023-09" db="EMBL/GenBank/DDBJ databases">
        <authorList>
            <person name="Rey-Velasco X."/>
        </authorList>
    </citation>
    <scope>NUCLEOTIDE SEQUENCE [LARGE SCALE GENOMIC DNA]</scope>
    <source>
        <strain evidence="15 16">W311</strain>
    </source>
</reference>
<feature type="transmembrane region" description="Helical" evidence="13">
    <location>
        <begin position="138"/>
        <end position="159"/>
    </location>
</feature>
<accession>A0ABZ0BA11</accession>
<keyword evidence="9" id="KW-0862">Zinc</keyword>
<dbReference type="InterPro" id="IPR052348">
    <property type="entry name" value="Metallopeptidase_M50B"/>
</dbReference>
<keyword evidence="7" id="KW-0479">Metal-binding</keyword>
<protein>
    <submittedName>
        <fullName evidence="15">Site-2 protease family protein</fullName>
    </submittedName>
</protein>
<evidence type="ECO:0000256" key="8">
    <source>
        <dbReference type="ARBA" id="ARBA00022801"/>
    </source>
</evidence>
<name>A0ABZ0BA11_9SPHN</name>
<feature type="domain" description="Peptidase M50" evidence="14">
    <location>
        <begin position="136"/>
        <end position="191"/>
    </location>
</feature>
<keyword evidence="8" id="KW-0378">Hydrolase</keyword>
<organism evidence="15 16">
    <name type="scientific">Stakelama saccharophila</name>
    <dbReference type="NCBI Taxonomy" id="3075605"/>
    <lineage>
        <taxon>Bacteria</taxon>
        <taxon>Pseudomonadati</taxon>
        <taxon>Pseudomonadota</taxon>
        <taxon>Alphaproteobacteria</taxon>
        <taxon>Sphingomonadales</taxon>
        <taxon>Sphingomonadaceae</taxon>
        <taxon>Stakelama</taxon>
    </lineage>
</organism>
<keyword evidence="12 13" id="KW-0472">Membrane</keyword>
<feature type="transmembrane region" description="Helical" evidence="13">
    <location>
        <begin position="56"/>
        <end position="76"/>
    </location>
</feature>
<dbReference type="Pfam" id="PF02163">
    <property type="entry name" value="Peptidase_M50"/>
    <property type="match status" value="1"/>
</dbReference>
<keyword evidence="11" id="KW-0482">Metalloprotease</keyword>
<evidence type="ECO:0000256" key="5">
    <source>
        <dbReference type="ARBA" id="ARBA00022670"/>
    </source>
</evidence>
<keyword evidence="10 13" id="KW-1133">Transmembrane helix</keyword>
<evidence type="ECO:0000256" key="10">
    <source>
        <dbReference type="ARBA" id="ARBA00022989"/>
    </source>
</evidence>
<comment type="cofactor">
    <cofactor evidence="1">
        <name>Zn(2+)</name>
        <dbReference type="ChEBI" id="CHEBI:29105"/>
    </cofactor>
</comment>